<name>A0A8S4QW73_9NEOP</name>
<reference evidence="2" key="1">
    <citation type="submission" date="2022-03" db="EMBL/GenBank/DDBJ databases">
        <authorList>
            <person name="Lindestad O."/>
        </authorList>
    </citation>
    <scope>NUCLEOTIDE SEQUENCE</scope>
</reference>
<evidence type="ECO:0000313" key="2">
    <source>
        <dbReference type="EMBL" id="CAH2226550.1"/>
    </source>
</evidence>
<feature type="non-terminal residue" evidence="2">
    <location>
        <position position="1"/>
    </location>
</feature>
<comment type="caution">
    <text evidence="2">The sequence shown here is derived from an EMBL/GenBank/DDBJ whole genome shotgun (WGS) entry which is preliminary data.</text>
</comment>
<dbReference type="Proteomes" id="UP000838756">
    <property type="component" value="Unassembled WGS sequence"/>
</dbReference>
<dbReference type="AlphaFoldDB" id="A0A8S4QW73"/>
<dbReference type="EMBL" id="CAKXAJ010021556">
    <property type="protein sequence ID" value="CAH2226550.1"/>
    <property type="molecule type" value="Genomic_DNA"/>
</dbReference>
<gene>
    <name evidence="2" type="primary">jg24119</name>
    <name evidence="2" type="ORF">PAEG_LOCUS7251</name>
</gene>
<protein>
    <submittedName>
        <fullName evidence="2">Jg24119 protein</fullName>
    </submittedName>
</protein>
<keyword evidence="3" id="KW-1185">Reference proteome</keyword>
<organism evidence="2 3">
    <name type="scientific">Pararge aegeria aegeria</name>
    <dbReference type="NCBI Taxonomy" id="348720"/>
    <lineage>
        <taxon>Eukaryota</taxon>
        <taxon>Metazoa</taxon>
        <taxon>Ecdysozoa</taxon>
        <taxon>Arthropoda</taxon>
        <taxon>Hexapoda</taxon>
        <taxon>Insecta</taxon>
        <taxon>Pterygota</taxon>
        <taxon>Neoptera</taxon>
        <taxon>Endopterygota</taxon>
        <taxon>Lepidoptera</taxon>
        <taxon>Glossata</taxon>
        <taxon>Ditrysia</taxon>
        <taxon>Papilionoidea</taxon>
        <taxon>Nymphalidae</taxon>
        <taxon>Satyrinae</taxon>
        <taxon>Satyrini</taxon>
        <taxon>Parargina</taxon>
        <taxon>Pararge</taxon>
    </lineage>
</organism>
<sequence length="60" mass="6238">PGQTEHGHGALAYGGKQTGVAPARPSAPYAPSYPSALRLHQPYGSAALSYRCVPTHHADI</sequence>
<accession>A0A8S4QW73</accession>
<evidence type="ECO:0000256" key="1">
    <source>
        <dbReference type="SAM" id="MobiDB-lite"/>
    </source>
</evidence>
<evidence type="ECO:0000313" key="3">
    <source>
        <dbReference type="Proteomes" id="UP000838756"/>
    </source>
</evidence>
<proteinExistence type="predicted"/>
<feature type="region of interest" description="Disordered" evidence="1">
    <location>
        <begin position="1"/>
        <end position="27"/>
    </location>
</feature>